<dbReference type="Proteomes" id="UP000225448">
    <property type="component" value="Segment"/>
</dbReference>
<keyword evidence="2" id="KW-1185">Reference proteome</keyword>
<reference evidence="1 2" key="1">
    <citation type="submission" date="2017-05" db="EMBL/GenBank/DDBJ databases">
        <authorList>
            <person name="Song R."/>
            <person name="Chenine A.L."/>
            <person name="Ruprecht R.M."/>
        </authorList>
    </citation>
    <scope>NUCLEOTIDE SEQUENCE [LARGE SCALE GENOMIC DNA]</scope>
</reference>
<sequence length="120" mass="14232">MGLDVSFYSAPKEDVAKVVSDDATIDYWDIHHACSDVYYARKPWQVQSTLDEMFGGHCHQTTYYVLSKLNAYHLLHRIESENWTGYWYNAGRRQEFIKGFREALNNFDFDKNELLYCWVS</sequence>
<evidence type="ECO:0000313" key="1">
    <source>
        <dbReference type="EMBL" id="ARV76907.1"/>
    </source>
</evidence>
<protein>
    <submittedName>
        <fullName evidence="1">Uncharacterized protein</fullName>
    </submittedName>
</protein>
<organism evidence="1 2">
    <name type="scientific">Pseudomonas phage Phabio</name>
    <dbReference type="NCBI Taxonomy" id="2006668"/>
    <lineage>
        <taxon>Viruses</taxon>
        <taxon>Duplodnaviria</taxon>
        <taxon>Heunggongvirae</taxon>
        <taxon>Uroviricota</taxon>
        <taxon>Caudoviricetes</taxon>
        <taxon>Chimalliviridae</taxon>
        <taxon>Phabiovirus</taxon>
        <taxon>Phabiovirus phabio</taxon>
    </lineage>
</organism>
<evidence type="ECO:0000313" key="2">
    <source>
        <dbReference type="Proteomes" id="UP000225448"/>
    </source>
</evidence>
<name>A0A1Y0T231_9CAUD</name>
<dbReference type="EMBL" id="MF042360">
    <property type="protein sequence ID" value="ARV76907.1"/>
    <property type="molecule type" value="Genomic_DNA"/>
</dbReference>
<accession>A0A1Y0T231</accession>
<proteinExistence type="predicted"/>
<gene>
    <name evidence="1" type="ORF">PHABIO_276</name>
</gene>